<dbReference type="AlphaFoldDB" id="A0A5J4V8G5"/>
<name>A0A5J4V8G5_9EUKA</name>
<accession>A0A5J4V8G5</accession>
<reference evidence="1 2" key="1">
    <citation type="submission" date="2019-03" db="EMBL/GenBank/DDBJ databases">
        <title>Single cell metagenomics reveals metabolic interactions within the superorganism composed of flagellate Streblomastix strix and complex community of Bacteroidetes bacteria on its surface.</title>
        <authorList>
            <person name="Treitli S.C."/>
            <person name="Kolisko M."/>
            <person name="Husnik F."/>
            <person name="Keeling P."/>
            <person name="Hampl V."/>
        </authorList>
    </citation>
    <scope>NUCLEOTIDE SEQUENCE [LARGE SCALE GENOMIC DNA]</scope>
    <source>
        <strain evidence="1">ST1C</strain>
    </source>
</reference>
<gene>
    <name evidence="1" type="ORF">EZS28_025694</name>
</gene>
<evidence type="ECO:0000313" key="2">
    <source>
        <dbReference type="Proteomes" id="UP000324800"/>
    </source>
</evidence>
<proteinExistence type="predicted"/>
<sequence length="175" mass="20172">MATKRPRTSQINSELENDRNRNNASRKILVVKFSLNTGQRKENQSSLLEEEGQRDCVWNIKNILASSADSENVEEWASLIPENQNVKQLEDFVEARSDIDLQREIEKKENELVLQVHVLLEECMKIRQNNDEDNSMMDEISRTITQNLNADHSNEQTTNGAVTSFMKQDGFTVVF</sequence>
<evidence type="ECO:0000313" key="1">
    <source>
        <dbReference type="EMBL" id="KAA6378778.1"/>
    </source>
</evidence>
<dbReference type="Proteomes" id="UP000324800">
    <property type="component" value="Unassembled WGS sequence"/>
</dbReference>
<protein>
    <submittedName>
        <fullName evidence="1">Uncharacterized protein</fullName>
    </submittedName>
</protein>
<comment type="caution">
    <text evidence="1">The sequence shown here is derived from an EMBL/GenBank/DDBJ whole genome shotgun (WGS) entry which is preliminary data.</text>
</comment>
<dbReference type="EMBL" id="SNRW01008929">
    <property type="protein sequence ID" value="KAA6378778.1"/>
    <property type="molecule type" value="Genomic_DNA"/>
</dbReference>
<organism evidence="1 2">
    <name type="scientific">Streblomastix strix</name>
    <dbReference type="NCBI Taxonomy" id="222440"/>
    <lineage>
        <taxon>Eukaryota</taxon>
        <taxon>Metamonada</taxon>
        <taxon>Preaxostyla</taxon>
        <taxon>Oxymonadida</taxon>
        <taxon>Streblomastigidae</taxon>
        <taxon>Streblomastix</taxon>
    </lineage>
</organism>